<dbReference type="InterPro" id="IPR029058">
    <property type="entry name" value="AB_hydrolase_fold"/>
</dbReference>
<organism evidence="2 3">
    <name type="scientific">Marinobacter lacisalsi</name>
    <dbReference type="NCBI Taxonomy" id="475979"/>
    <lineage>
        <taxon>Bacteria</taxon>
        <taxon>Pseudomonadati</taxon>
        <taxon>Pseudomonadota</taxon>
        <taxon>Gammaproteobacteria</taxon>
        <taxon>Pseudomonadales</taxon>
        <taxon>Marinobacteraceae</taxon>
        <taxon>Marinobacter</taxon>
    </lineage>
</organism>
<dbReference type="Gene3D" id="3.40.50.1820">
    <property type="entry name" value="alpha/beta hydrolase"/>
    <property type="match status" value="1"/>
</dbReference>
<evidence type="ECO:0000313" key="2">
    <source>
        <dbReference type="EMBL" id="MFC4260911.1"/>
    </source>
</evidence>
<dbReference type="InterPro" id="IPR000073">
    <property type="entry name" value="AB_hydrolase_1"/>
</dbReference>
<accession>A0ABV8QL29</accession>
<dbReference type="InterPro" id="IPR052897">
    <property type="entry name" value="Sec-Metab_Biosynth_Hydrolase"/>
</dbReference>
<keyword evidence="2" id="KW-0378">Hydrolase</keyword>
<protein>
    <submittedName>
        <fullName evidence="2">Alpha/beta fold hydrolase</fullName>
    </submittedName>
</protein>
<dbReference type="PANTHER" id="PTHR37017:SF11">
    <property type="entry name" value="ESTERASE_LIPASE_THIOESTERASE DOMAIN-CONTAINING PROTEIN"/>
    <property type="match status" value="1"/>
</dbReference>
<dbReference type="PRINTS" id="PR00111">
    <property type="entry name" value="ABHYDROLASE"/>
</dbReference>
<sequence length="249" mass="26650">MPEPRMTAVLIHGAWAGGWVWDTITPLLEARGFMVLAPDLPGCGERLGKPQEASLHQCVKDLEQRLENVDGPLLLVGHSGGGAVATQLAEAIHERVVGVAYLAGMMLPSGTGFGEVVAEMVDEHPAAAGIGPYLHWDAGRQVSRVPAHAIRDIFLQDVSESEAEQAIPRFGPQAEGSRVLVPQWTPERFGQLPRLYVEARQDRSVILPVQRRMQALVPGAQVVSLDTGHVPQVAAPGAVAEALAAFVDH</sequence>
<dbReference type="RefSeq" id="WP_379889918.1">
    <property type="nucleotide sequence ID" value="NZ_JBHSDI010000062.1"/>
</dbReference>
<dbReference type="GO" id="GO:0016787">
    <property type="term" value="F:hydrolase activity"/>
    <property type="evidence" value="ECO:0007669"/>
    <property type="project" value="UniProtKB-KW"/>
</dbReference>
<dbReference type="Proteomes" id="UP001595798">
    <property type="component" value="Unassembled WGS sequence"/>
</dbReference>
<feature type="domain" description="AB hydrolase-1" evidence="1">
    <location>
        <begin position="9"/>
        <end position="242"/>
    </location>
</feature>
<name>A0ABV8QL29_9GAMM</name>
<reference evidence="3" key="1">
    <citation type="journal article" date="2019" name="Int. J. Syst. Evol. Microbiol.">
        <title>The Global Catalogue of Microorganisms (GCM) 10K type strain sequencing project: providing services to taxonomists for standard genome sequencing and annotation.</title>
        <authorList>
            <consortium name="The Broad Institute Genomics Platform"/>
            <consortium name="The Broad Institute Genome Sequencing Center for Infectious Disease"/>
            <person name="Wu L."/>
            <person name="Ma J."/>
        </authorList>
    </citation>
    <scope>NUCLEOTIDE SEQUENCE [LARGE SCALE GENOMIC DNA]</scope>
    <source>
        <strain evidence="3">CECT 7297</strain>
    </source>
</reference>
<gene>
    <name evidence="2" type="ORF">ACFOZ5_17975</name>
</gene>
<dbReference type="PANTHER" id="PTHR37017">
    <property type="entry name" value="AB HYDROLASE-1 DOMAIN-CONTAINING PROTEIN-RELATED"/>
    <property type="match status" value="1"/>
</dbReference>
<evidence type="ECO:0000259" key="1">
    <source>
        <dbReference type="Pfam" id="PF12697"/>
    </source>
</evidence>
<dbReference type="Pfam" id="PF12697">
    <property type="entry name" value="Abhydrolase_6"/>
    <property type="match status" value="1"/>
</dbReference>
<evidence type="ECO:0000313" key="3">
    <source>
        <dbReference type="Proteomes" id="UP001595798"/>
    </source>
</evidence>
<dbReference type="SUPFAM" id="SSF53474">
    <property type="entry name" value="alpha/beta-Hydrolases"/>
    <property type="match status" value="1"/>
</dbReference>
<proteinExistence type="predicted"/>
<comment type="caution">
    <text evidence="2">The sequence shown here is derived from an EMBL/GenBank/DDBJ whole genome shotgun (WGS) entry which is preliminary data.</text>
</comment>
<dbReference type="EMBL" id="JBHSDI010000062">
    <property type="protein sequence ID" value="MFC4260911.1"/>
    <property type="molecule type" value="Genomic_DNA"/>
</dbReference>
<keyword evidence="3" id="KW-1185">Reference proteome</keyword>